<sequence>MRGAISMFTDYQFKSLLIKTFERKTSSTSDGLSNHLVAKMKLADVRLDETADYTYYKGYNMGWNTLCTYLKLKVPFDDLDYFESQKTLITQVARSIYDKQGDNVLVDVVIVPLPENHIIIDFEQIKISDVVVQAVEDAESFMSSGEYQRAFDRVHTAFHGYLIEILKKYGIMASKDENLSKLYSRVQTLIETEIHPVEIADLVKTTIRSSNGMINSLNEVRNRHSLAHPNTSIIGKREAKLIIGIASTVTDYISGYLDK</sequence>
<keyword evidence="3" id="KW-1185">Reference proteome</keyword>
<feature type="domain" description="Abortive infection protein-like C-terminal" evidence="1">
    <location>
        <begin position="181"/>
        <end position="253"/>
    </location>
</feature>
<evidence type="ECO:0000313" key="2">
    <source>
        <dbReference type="EMBL" id="MDT2758850.1"/>
    </source>
</evidence>
<comment type="caution">
    <text evidence="2">The sequence shown here is derived from an EMBL/GenBank/DDBJ whole genome shotgun (WGS) entry which is preliminary data.</text>
</comment>
<dbReference type="Pfam" id="PF14355">
    <property type="entry name" value="Abi_C"/>
    <property type="match status" value="1"/>
</dbReference>
<protein>
    <submittedName>
        <fullName evidence="2">Abortive infection family protein</fullName>
    </submittedName>
</protein>
<gene>
    <name evidence="2" type="ORF">P7H27_03645</name>
</gene>
<name>A0ABU3F858_9ENTE</name>
<dbReference type="InterPro" id="IPR026001">
    <property type="entry name" value="Abi-like_C"/>
</dbReference>
<accession>A0ABU3F858</accession>
<evidence type="ECO:0000259" key="1">
    <source>
        <dbReference type="Pfam" id="PF14355"/>
    </source>
</evidence>
<organism evidence="2 3">
    <name type="scientific">Enterococcus xiangfangensis</name>
    <dbReference type="NCBI Taxonomy" id="1296537"/>
    <lineage>
        <taxon>Bacteria</taxon>
        <taxon>Bacillati</taxon>
        <taxon>Bacillota</taxon>
        <taxon>Bacilli</taxon>
        <taxon>Lactobacillales</taxon>
        <taxon>Enterococcaceae</taxon>
        <taxon>Enterococcus</taxon>
    </lineage>
</organism>
<proteinExistence type="predicted"/>
<dbReference type="RefSeq" id="WP_271856988.1">
    <property type="nucleotide sequence ID" value="NZ_JARQAJ010000001.1"/>
</dbReference>
<reference evidence="2" key="1">
    <citation type="submission" date="2023-03" db="EMBL/GenBank/DDBJ databases">
        <authorList>
            <person name="Shen W."/>
            <person name="Cai J."/>
        </authorList>
    </citation>
    <scope>NUCLEOTIDE SEQUENCE</scope>
    <source>
        <strain evidence="2">P66-3</strain>
    </source>
</reference>
<dbReference type="Proteomes" id="UP001181046">
    <property type="component" value="Unassembled WGS sequence"/>
</dbReference>
<dbReference type="EMBL" id="JARQAJ010000001">
    <property type="protein sequence ID" value="MDT2758850.1"/>
    <property type="molecule type" value="Genomic_DNA"/>
</dbReference>
<evidence type="ECO:0000313" key="3">
    <source>
        <dbReference type="Proteomes" id="UP001181046"/>
    </source>
</evidence>